<gene>
    <name evidence="1" type="ORF">NFRAN_1286</name>
</gene>
<name>A0A484I792_9ARCH</name>
<protein>
    <submittedName>
        <fullName evidence="1">Uncharacterized protein</fullName>
    </submittedName>
</protein>
<keyword evidence="2" id="KW-1185">Reference proteome</keyword>
<evidence type="ECO:0000313" key="1">
    <source>
        <dbReference type="EMBL" id="VFJ13608.1"/>
    </source>
</evidence>
<evidence type="ECO:0000313" key="2">
    <source>
        <dbReference type="Proteomes" id="UP000294299"/>
    </source>
</evidence>
<dbReference type="KEGG" id="nfn:NFRAN_1286"/>
<reference evidence="1 2" key="1">
    <citation type="submission" date="2019-02" db="EMBL/GenBank/DDBJ databases">
        <authorList>
            <person name="Lehtovirta-Morley E L."/>
        </authorList>
    </citation>
    <scope>NUCLEOTIDE SEQUENCE [LARGE SCALE GENOMIC DNA]</scope>
    <source>
        <strain evidence="1">NFRAN1</strain>
    </source>
</reference>
<sequence length="48" mass="5634">MPPSYKTSFTRTYEIGSSMKNNFSDISDQIELDSRPCYQYSKKTNFLN</sequence>
<dbReference type="EMBL" id="LR216287">
    <property type="protein sequence ID" value="VFJ13608.1"/>
    <property type="molecule type" value="Genomic_DNA"/>
</dbReference>
<accession>A0A484I792</accession>
<dbReference type="Proteomes" id="UP000294299">
    <property type="component" value="Chromosome NFRAN"/>
</dbReference>
<dbReference type="AlphaFoldDB" id="A0A484I792"/>
<proteinExistence type="predicted"/>
<organism evidence="1 2">
    <name type="scientific">Candidatus Nitrosocosmicus franklandianus</name>
    <dbReference type="NCBI Taxonomy" id="1798806"/>
    <lineage>
        <taxon>Archaea</taxon>
        <taxon>Nitrososphaerota</taxon>
        <taxon>Nitrososphaeria</taxon>
        <taxon>Nitrososphaerales</taxon>
        <taxon>Nitrososphaeraceae</taxon>
        <taxon>Candidatus Nitrosocosmicus</taxon>
    </lineage>
</organism>